<protein>
    <submittedName>
        <fullName evidence="2">Uncharacterized protein</fullName>
    </submittedName>
</protein>
<evidence type="ECO:0000313" key="3">
    <source>
        <dbReference type="Proteomes" id="UP000184518"/>
    </source>
</evidence>
<evidence type="ECO:0000313" key="2">
    <source>
        <dbReference type="EMBL" id="SHF17006.1"/>
    </source>
</evidence>
<keyword evidence="1" id="KW-1133">Transmembrane helix</keyword>
<name>A0A1M4ZHE3_9FLAO</name>
<dbReference type="EMBL" id="FQUT01000003">
    <property type="protein sequence ID" value="SHF17006.1"/>
    <property type="molecule type" value="Genomic_DNA"/>
</dbReference>
<keyword evidence="1" id="KW-0472">Membrane</keyword>
<evidence type="ECO:0000256" key="1">
    <source>
        <dbReference type="SAM" id="Phobius"/>
    </source>
</evidence>
<keyword evidence="1" id="KW-0812">Transmembrane</keyword>
<reference evidence="3" key="1">
    <citation type="submission" date="2016-11" db="EMBL/GenBank/DDBJ databases">
        <authorList>
            <person name="Varghese N."/>
            <person name="Submissions S."/>
        </authorList>
    </citation>
    <scope>NUCLEOTIDE SEQUENCE [LARGE SCALE GENOMIC DNA]</scope>
    <source>
        <strain evidence="3">DSM 27619</strain>
    </source>
</reference>
<keyword evidence="3" id="KW-1185">Reference proteome</keyword>
<dbReference type="OrthoDB" id="982911at2"/>
<dbReference type="AlphaFoldDB" id="A0A1M4ZHE3"/>
<feature type="transmembrane region" description="Helical" evidence="1">
    <location>
        <begin position="30"/>
        <end position="48"/>
    </location>
</feature>
<gene>
    <name evidence="2" type="ORF">SAMN05443633_103154</name>
</gene>
<sequence>MKKFTLQFTLTSILFLLINTSYFWEGELGLFFLIVVITAFVIYFLLFIELIRQLYISIRDKFREKKRNILLLFIPSCLALVAIKPKGLINFEKLLEGEDKIFAQAEGVANCTTTLKFKTDKNFIYESICFGIDRLKGEYTIQNNTVYFNSRKNFEYRYGIIDKNKTMIKLYRNKSDAKPYGIPILKNFKN</sequence>
<dbReference type="Proteomes" id="UP000184518">
    <property type="component" value="Unassembled WGS sequence"/>
</dbReference>
<dbReference type="STRING" id="1416778.SAMN05443633_103154"/>
<accession>A0A1M4ZHE3</accession>
<dbReference type="RefSeq" id="WP_072954779.1">
    <property type="nucleotide sequence ID" value="NZ_FQUT01000003.1"/>
</dbReference>
<feature type="transmembrane region" description="Helical" evidence="1">
    <location>
        <begin position="69"/>
        <end position="85"/>
    </location>
</feature>
<organism evidence="2 3">
    <name type="scientific">Chryseobacterium arachidis</name>
    <dbReference type="NCBI Taxonomy" id="1416778"/>
    <lineage>
        <taxon>Bacteria</taxon>
        <taxon>Pseudomonadati</taxon>
        <taxon>Bacteroidota</taxon>
        <taxon>Flavobacteriia</taxon>
        <taxon>Flavobacteriales</taxon>
        <taxon>Weeksellaceae</taxon>
        <taxon>Chryseobacterium group</taxon>
        <taxon>Chryseobacterium</taxon>
    </lineage>
</organism>
<proteinExistence type="predicted"/>